<proteinExistence type="predicted"/>
<dbReference type="AlphaFoldDB" id="B9GBC1"/>
<evidence type="ECO:0000256" key="1">
    <source>
        <dbReference type="SAM" id="MobiDB-lite"/>
    </source>
</evidence>
<organism evidence="3">
    <name type="scientific">Oryza sativa subsp. japonica</name>
    <name type="common">Rice</name>
    <dbReference type="NCBI Taxonomy" id="39947"/>
    <lineage>
        <taxon>Eukaryota</taxon>
        <taxon>Viridiplantae</taxon>
        <taxon>Streptophyta</taxon>
        <taxon>Embryophyta</taxon>
        <taxon>Tracheophyta</taxon>
        <taxon>Spermatophyta</taxon>
        <taxon>Magnoliopsida</taxon>
        <taxon>Liliopsida</taxon>
        <taxon>Poales</taxon>
        <taxon>Poaceae</taxon>
        <taxon>BOP clade</taxon>
        <taxon>Oryzoideae</taxon>
        <taxon>Oryzeae</taxon>
        <taxon>Oryzinae</taxon>
        <taxon>Oryza</taxon>
        <taxon>Oryza sativa</taxon>
    </lineage>
</organism>
<dbReference type="Proteomes" id="UP000007752">
    <property type="component" value="Chromosome 11"/>
</dbReference>
<feature type="domain" description="KIB1-4 beta-propeller" evidence="2">
    <location>
        <begin position="409"/>
        <end position="695"/>
    </location>
</feature>
<sequence>MPSRRIEEGRHNEDWRGVGGSGQEGRRGVAGCRIAAARNQEGCRSHGCCHRLQDERRRHRLQDERRRRLSARKGAGAAGAACWMSAVVNWRRGQPIVPSKRLSHNPKIVPGQHGSTPVDCAVDRTVGPPAFGPTISGLNLGLSTSRARASLDPQARARYELESSSSRAWTNLRACSQARARLGRASSLIELVSTQHKHQLNPSHPMPYAMSAPDIARMPLVLFRQGTTDSRDTYVVGLEFPASNRTQSLMARPRLVFYITRSRGSLPSLSNLQDCSFRGGPAQAVHLPRDCTSASIPAQAIDLLRDALLQMEMCSREEIMDLCRQAIHQNMCYVVPRVLPQQLCLPPPSPKDELHSTLTKTSTRKFSDLPHDILMDIIAMLEIPDALRAASTPCFLYTSQSIGENIACLYSLAEKRTYKLTLPEPPISRRYLLGSSDGWLVTADERSEMHILNPITGEQIALPSVITINQVTPIFNHKGVLCKYRYSRHTAEGVTDSPMTLPLDKLRYFFHCKAFVFYDKSVKSYIVVLIHNPCEQLSFARLGYDKWTWLPPHLRFQDCTYKDGLLYAVTSLGEIFAFDLNTTVITAKIIMDRTKEYSRERIYIVQAPWGDLLQVWRPPQGDGRGYDEITGRSALVSNTGRTKLYRVDTLAKELVEISDLGDHVLFMGNNQTYCLCAKEYPLLKANHIYFTDDSECLALRTLWGFRLDIGLLNLRDKSVEEIVSPRLWLKCRAPVLLVPNPRKMNSTCHN</sequence>
<evidence type="ECO:0000313" key="3">
    <source>
        <dbReference type="EMBL" id="EEE52327.1"/>
    </source>
</evidence>
<accession>B9GBC1</accession>
<dbReference type="PANTHER" id="PTHR44586">
    <property type="entry name" value="F-BOX DOMAIN CONTAINING PROTEIN, EXPRESSED"/>
    <property type="match status" value="1"/>
</dbReference>
<dbReference type="PANTHER" id="PTHR44586:SF19">
    <property type="entry name" value="OS11G0576400 PROTEIN"/>
    <property type="match status" value="1"/>
</dbReference>
<feature type="compositionally biased region" description="Basic and acidic residues" evidence="1">
    <location>
        <begin position="1"/>
        <end position="16"/>
    </location>
</feature>
<reference evidence="3" key="1">
    <citation type="journal article" date="2005" name="PLoS Biol.">
        <title>The genomes of Oryza sativa: a history of duplications.</title>
        <authorList>
            <person name="Yu J."/>
            <person name="Wang J."/>
            <person name="Lin W."/>
            <person name="Li S."/>
            <person name="Li H."/>
            <person name="Zhou J."/>
            <person name="Ni P."/>
            <person name="Dong W."/>
            <person name="Hu S."/>
            <person name="Zeng C."/>
            <person name="Zhang J."/>
            <person name="Zhang Y."/>
            <person name="Li R."/>
            <person name="Xu Z."/>
            <person name="Li S."/>
            <person name="Li X."/>
            <person name="Zheng H."/>
            <person name="Cong L."/>
            <person name="Lin L."/>
            <person name="Yin J."/>
            <person name="Geng J."/>
            <person name="Li G."/>
            <person name="Shi J."/>
            <person name="Liu J."/>
            <person name="Lv H."/>
            <person name="Li J."/>
            <person name="Wang J."/>
            <person name="Deng Y."/>
            <person name="Ran L."/>
            <person name="Shi X."/>
            <person name="Wang X."/>
            <person name="Wu Q."/>
            <person name="Li C."/>
            <person name="Ren X."/>
            <person name="Wang J."/>
            <person name="Wang X."/>
            <person name="Li D."/>
            <person name="Liu D."/>
            <person name="Zhang X."/>
            <person name="Ji Z."/>
            <person name="Zhao W."/>
            <person name="Sun Y."/>
            <person name="Zhang Z."/>
            <person name="Bao J."/>
            <person name="Han Y."/>
            <person name="Dong L."/>
            <person name="Ji J."/>
            <person name="Chen P."/>
            <person name="Wu S."/>
            <person name="Liu J."/>
            <person name="Xiao Y."/>
            <person name="Bu D."/>
            <person name="Tan J."/>
            <person name="Yang L."/>
            <person name="Ye C."/>
            <person name="Zhang J."/>
            <person name="Xu J."/>
            <person name="Zhou Y."/>
            <person name="Yu Y."/>
            <person name="Zhang B."/>
            <person name="Zhuang S."/>
            <person name="Wei H."/>
            <person name="Liu B."/>
            <person name="Lei M."/>
            <person name="Yu H."/>
            <person name="Li Y."/>
            <person name="Xu H."/>
            <person name="Wei S."/>
            <person name="He X."/>
            <person name="Fang L."/>
            <person name="Zhang Z."/>
            <person name="Zhang Y."/>
            <person name="Huang X."/>
            <person name="Su Z."/>
            <person name="Tong W."/>
            <person name="Li J."/>
            <person name="Tong Z."/>
            <person name="Li S."/>
            <person name="Ye J."/>
            <person name="Wang L."/>
            <person name="Fang L."/>
            <person name="Lei T."/>
            <person name="Chen C."/>
            <person name="Chen H."/>
            <person name="Xu Z."/>
            <person name="Li H."/>
            <person name="Huang H."/>
            <person name="Zhang F."/>
            <person name="Xu H."/>
            <person name="Li N."/>
            <person name="Zhao C."/>
            <person name="Li S."/>
            <person name="Dong L."/>
            <person name="Huang Y."/>
            <person name="Li L."/>
            <person name="Xi Y."/>
            <person name="Qi Q."/>
            <person name="Li W."/>
            <person name="Zhang B."/>
            <person name="Hu W."/>
            <person name="Zhang Y."/>
            <person name="Tian X."/>
            <person name="Jiao Y."/>
            <person name="Liang X."/>
            <person name="Jin J."/>
            <person name="Gao L."/>
            <person name="Zheng W."/>
            <person name="Hao B."/>
            <person name="Liu S."/>
            <person name="Wang W."/>
            <person name="Yuan L."/>
            <person name="Cao M."/>
            <person name="McDermott J."/>
            <person name="Samudrala R."/>
            <person name="Wang J."/>
            <person name="Wong G.K."/>
            <person name="Yang H."/>
        </authorList>
    </citation>
    <scope>NUCLEOTIDE SEQUENCE [LARGE SCALE GENOMIC DNA]</scope>
</reference>
<dbReference type="InterPro" id="IPR005174">
    <property type="entry name" value="KIB1-4_b-propeller"/>
</dbReference>
<feature type="region of interest" description="Disordered" evidence="1">
    <location>
        <begin position="1"/>
        <end position="26"/>
    </location>
</feature>
<name>B9GBC1_ORYSJ</name>
<reference evidence="3" key="2">
    <citation type="submission" date="2008-12" db="EMBL/GenBank/DDBJ databases">
        <title>Improved gene annotation of the rice (Oryza sativa) genomes.</title>
        <authorList>
            <person name="Wang J."/>
            <person name="Li R."/>
            <person name="Fan W."/>
            <person name="Huang Q."/>
            <person name="Zhang J."/>
            <person name="Zhou Y."/>
            <person name="Hu Y."/>
            <person name="Zi S."/>
            <person name="Li J."/>
            <person name="Ni P."/>
            <person name="Zheng H."/>
            <person name="Zhang Y."/>
            <person name="Zhao M."/>
            <person name="Hao Q."/>
            <person name="McDermott J."/>
            <person name="Samudrala R."/>
            <person name="Kristiansen K."/>
            <person name="Wong G.K.-S."/>
        </authorList>
    </citation>
    <scope>NUCLEOTIDE SEQUENCE</scope>
</reference>
<dbReference type="EMBL" id="CM000148">
    <property type="protein sequence ID" value="EEE52327.1"/>
    <property type="molecule type" value="Genomic_DNA"/>
</dbReference>
<gene>
    <name evidence="3" type="ORF">OsJ_34353</name>
</gene>
<protein>
    <recommendedName>
        <fullName evidence="2">KIB1-4 beta-propeller domain-containing protein</fullName>
    </recommendedName>
</protein>
<dbReference type="Pfam" id="PF03478">
    <property type="entry name" value="Beta-prop_KIB1-4"/>
    <property type="match status" value="1"/>
</dbReference>
<evidence type="ECO:0000259" key="2">
    <source>
        <dbReference type="Pfam" id="PF03478"/>
    </source>
</evidence>